<dbReference type="InterPro" id="IPR015813">
    <property type="entry name" value="Pyrv/PenolPyrv_kinase-like_dom"/>
</dbReference>
<dbReference type="InterPro" id="IPR011206">
    <property type="entry name" value="Citrate_lyase_beta/mcl1/mcl2"/>
</dbReference>
<dbReference type="Gene3D" id="3.20.20.60">
    <property type="entry name" value="Phosphoenolpyruvate-binding domains"/>
    <property type="match status" value="1"/>
</dbReference>
<evidence type="ECO:0000256" key="3">
    <source>
        <dbReference type="ARBA" id="ARBA00022842"/>
    </source>
</evidence>
<dbReference type="InterPro" id="IPR040442">
    <property type="entry name" value="Pyrv_kinase-like_dom_sf"/>
</dbReference>
<dbReference type="GO" id="GO:0000287">
    <property type="term" value="F:magnesium ion binding"/>
    <property type="evidence" value="ECO:0007669"/>
    <property type="project" value="TreeGrafter"/>
</dbReference>
<dbReference type="Proteomes" id="UP000035086">
    <property type="component" value="Chromosome"/>
</dbReference>
<reference evidence="7" key="2">
    <citation type="submission" date="2016-11" db="EMBL/GenBank/DDBJ databases">
        <title>Complete Genome Sequencing of Pandoraea pulmonicola DSM 16583.</title>
        <authorList>
            <person name="Chan K.-G."/>
        </authorList>
    </citation>
    <scope>NUCLEOTIDE SEQUENCE</scope>
    <source>
        <strain evidence="7">DSM 16583</strain>
    </source>
</reference>
<feature type="binding site" evidence="5">
    <location>
        <position position="129"/>
    </location>
    <ligand>
        <name>Mg(2+)</name>
        <dbReference type="ChEBI" id="CHEBI:18420"/>
    </ligand>
</feature>
<dbReference type="EC" id="4.1.3.6" evidence="8"/>
<dbReference type="AlphaFoldDB" id="A0AAJ4ZGZ7"/>
<organism evidence="8 10">
    <name type="scientific">Pandoraea pulmonicola</name>
    <dbReference type="NCBI Taxonomy" id="93221"/>
    <lineage>
        <taxon>Bacteria</taxon>
        <taxon>Pseudomonadati</taxon>
        <taxon>Pseudomonadota</taxon>
        <taxon>Betaproteobacteria</taxon>
        <taxon>Burkholderiales</taxon>
        <taxon>Burkholderiaceae</taxon>
        <taxon>Pandoraea</taxon>
    </lineage>
</organism>
<evidence type="ECO:0000313" key="7">
    <source>
        <dbReference type="EMBL" id="AJC22571.1"/>
    </source>
</evidence>
<gene>
    <name evidence="8" type="primary">citE_2</name>
    <name evidence="8" type="ORF">NCTC13159_04794</name>
    <name evidence="7" type="ORF">RO07_22660</name>
</gene>
<dbReference type="InterPro" id="IPR005000">
    <property type="entry name" value="Aldolase/citrate-lyase_domain"/>
</dbReference>
<keyword evidence="3 5" id="KW-0460">Magnesium</keyword>
<feature type="binding site" evidence="4">
    <location>
        <position position="129"/>
    </location>
    <ligand>
        <name>substrate</name>
    </ligand>
</feature>
<dbReference type="KEGG" id="ppul:RO07_22660"/>
<evidence type="ECO:0000256" key="5">
    <source>
        <dbReference type="PIRSR" id="PIRSR015582-2"/>
    </source>
</evidence>
<evidence type="ECO:0000256" key="4">
    <source>
        <dbReference type="PIRSR" id="PIRSR015582-1"/>
    </source>
</evidence>
<dbReference type="EMBL" id="UGSJ01000001">
    <property type="protein sequence ID" value="SUA93236.1"/>
    <property type="molecule type" value="Genomic_DNA"/>
</dbReference>
<dbReference type="RefSeq" id="WP_039411634.1">
    <property type="nucleotide sequence ID" value="NZ_CP010310.2"/>
</dbReference>
<reference evidence="8 10" key="3">
    <citation type="submission" date="2018-06" db="EMBL/GenBank/DDBJ databases">
        <authorList>
            <consortium name="Pathogen Informatics"/>
            <person name="Doyle S."/>
        </authorList>
    </citation>
    <scope>NUCLEOTIDE SEQUENCE [LARGE SCALE GENOMIC DNA]</scope>
    <source>
        <strain evidence="8 10">NCTC13159</strain>
    </source>
</reference>
<sequence>MADLSFLRSLLFTPADRPDRFGKACQAGADGAILDLEDGVGLPAKDVARREALAFFASRPSAPAGFIWAVRLNHVTTPDGLNDLLAFREASARPSLFLLPKVESAMEIAIATAHLARGGESPTFMPLIESAAGLSSAEVIAGHPGVGALGFGGADLASDLNAAMAWEPLLFARSRVVQAAACAAIPAADVPFLNIRDVDGLRGETEAAKALGYRCKLAIHPGQIATINAVFTPTSLEVTRARRILAAFEAAKGNALELDGKMVDAPVVNSARRIVQLAERADAGRSRS</sequence>
<feature type="domain" description="HpcH/HpaI aldolase/citrate lyase" evidence="6">
    <location>
        <begin position="8"/>
        <end position="221"/>
    </location>
</feature>
<keyword evidence="8" id="KW-0456">Lyase</keyword>
<feature type="binding site" evidence="4">
    <location>
        <position position="71"/>
    </location>
    <ligand>
        <name>substrate</name>
    </ligand>
</feature>
<dbReference type="Pfam" id="PF03328">
    <property type="entry name" value="HpcH_HpaI"/>
    <property type="match status" value="1"/>
</dbReference>
<evidence type="ECO:0000313" key="9">
    <source>
        <dbReference type="Proteomes" id="UP000035086"/>
    </source>
</evidence>
<reference evidence="9" key="1">
    <citation type="submission" date="2014-12" db="EMBL/GenBank/DDBJ databases">
        <title>Complete Genome Sequencing of Pandoraea pulmonicola DSM 16583.</title>
        <authorList>
            <person name="Chan K.-G."/>
        </authorList>
    </citation>
    <scope>NUCLEOTIDE SEQUENCE [LARGE SCALE GENOMIC DNA]</scope>
    <source>
        <strain evidence="9">DSM 16583</strain>
    </source>
</reference>
<dbReference type="EMBL" id="CP010310">
    <property type="protein sequence ID" value="AJC22571.1"/>
    <property type="molecule type" value="Genomic_DNA"/>
</dbReference>
<dbReference type="SUPFAM" id="SSF51621">
    <property type="entry name" value="Phosphoenolpyruvate/pyruvate domain"/>
    <property type="match status" value="1"/>
</dbReference>
<evidence type="ECO:0000313" key="8">
    <source>
        <dbReference type="EMBL" id="SUA93236.1"/>
    </source>
</evidence>
<comment type="cofactor">
    <cofactor evidence="1">
        <name>Mg(2+)</name>
        <dbReference type="ChEBI" id="CHEBI:18420"/>
    </cofactor>
</comment>
<evidence type="ECO:0000256" key="2">
    <source>
        <dbReference type="ARBA" id="ARBA00022723"/>
    </source>
</evidence>
<protein>
    <submittedName>
        <fullName evidence="8">Citrate lyase subunit beta</fullName>
        <ecNumber evidence="8">4.1.3.6</ecNumber>
    </submittedName>
</protein>
<evidence type="ECO:0000259" key="6">
    <source>
        <dbReference type="Pfam" id="PF03328"/>
    </source>
</evidence>
<dbReference type="Proteomes" id="UP000254589">
    <property type="component" value="Unassembled WGS sequence"/>
</dbReference>
<keyword evidence="2 5" id="KW-0479">Metal-binding</keyword>
<proteinExistence type="predicted"/>
<feature type="binding site" evidence="5">
    <location>
        <position position="155"/>
    </location>
    <ligand>
        <name>Mg(2+)</name>
        <dbReference type="ChEBI" id="CHEBI:18420"/>
    </ligand>
</feature>
<dbReference type="PIRSF" id="PIRSF015582">
    <property type="entry name" value="Cit_lyase_B"/>
    <property type="match status" value="1"/>
</dbReference>
<dbReference type="GO" id="GO:0008815">
    <property type="term" value="F:citrate (pro-3S)-lyase activity"/>
    <property type="evidence" value="ECO:0007669"/>
    <property type="project" value="UniProtKB-EC"/>
</dbReference>
<dbReference type="PANTHER" id="PTHR32308:SF0">
    <property type="entry name" value="HPCH_HPAI ALDOLASE_CITRATE LYASE DOMAIN-CONTAINING PROTEIN"/>
    <property type="match status" value="1"/>
</dbReference>
<evidence type="ECO:0000256" key="1">
    <source>
        <dbReference type="ARBA" id="ARBA00001946"/>
    </source>
</evidence>
<evidence type="ECO:0000313" key="10">
    <source>
        <dbReference type="Proteomes" id="UP000254589"/>
    </source>
</evidence>
<accession>A0AAJ4ZGZ7</accession>
<name>A0AAJ4ZGZ7_PANPU</name>
<dbReference type="PANTHER" id="PTHR32308">
    <property type="entry name" value="LYASE BETA SUBUNIT, PUTATIVE (AFU_ORTHOLOGUE AFUA_4G13030)-RELATED"/>
    <property type="match status" value="1"/>
</dbReference>
<dbReference type="GO" id="GO:0006107">
    <property type="term" value="P:oxaloacetate metabolic process"/>
    <property type="evidence" value="ECO:0007669"/>
    <property type="project" value="TreeGrafter"/>
</dbReference>
<keyword evidence="9" id="KW-1185">Reference proteome</keyword>